<dbReference type="EMBL" id="VJMJ01000074">
    <property type="protein sequence ID" value="KAF0738464.1"/>
    <property type="molecule type" value="Genomic_DNA"/>
</dbReference>
<comment type="caution">
    <text evidence="6">The sequence shown here is derived from an EMBL/GenBank/DDBJ whole genome shotgun (WGS) entry which is preliminary data.</text>
</comment>
<keyword evidence="2 4" id="KW-0863">Zinc-finger</keyword>
<dbReference type="GO" id="GO:0008270">
    <property type="term" value="F:zinc ion binding"/>
    <property type="evidence" value="ECO:0007669"/>
    <property type="project" value="UniProtKB-KW"/>
</dbReference>
<dbReference type="Pfam" id="PF01363">
    <property type="entry name" value="FYVE"/>
    <property type="match status" value="1"/>
</dbReference>
<dbReference type="PROSITE" id="PS50178">
    <property type="entry name" value="ZF_FYVE"/>
    <property type="match status" value="1"/>
</dbReference>
<dbReference type="SUPFAM" id="SSF57903">
    <property type="entry name" value="FYVE/PHD zinc finger"/>
    <property type="match status" value="1"/>
</dbReference>
<keyword evidence="7" id="KW-1185">Reference proteome</keyword>
<dbReference type="InterPro" id="IPR000306">
    <property type="entry name" value="Znf_FYVE"/>
</dbReference>
<protein>
    <recommendedName>
        <fullName evidence="5">FYVE-type domain-containing protein</fullName>
    </recommendedName>
</protein>
<evidence type="ECO:0000313" key="6">
    <source>
        <dbReference type="EMBL" id="KAF0738464.1"/>
    </source>
</evidence>
<evidence type="ECO:0000313" key="7">
    <source>
        <dbReference type="Proteomes" id="UP000481153"/>
    </source>
</evidence>
<keyword evidence="1" id="KW-0479">Metal-binding</keyword>
<sequence>MPSTIAIQEFDVANLCPPAWWVPTRRECHGCFKRFRLFQRRRNHCRMCGDVFCQTCVQWTTISVGDRIMTVPFCTTCMQPRRTASNRSQSSSKASPPRSVAIVFGTAHGAMLLRSEGSMLE</sequence>
<dbReference type="InterPro" id="IPR017455">
    <property type="entry name" value="Znf_FYVE-rel"/>
</dbReference>
<organism evidence="6 7">
    <name type="scientific">Aphanomyces euteiches</name>
    <dbReference type="NCBI Taxonomy" id="100861"/>
    <lineage>
        <taxon>Eukaryota</taxon>
        <taxon>Sar</taxon>
        <taxon>Stramenopiles</taxon>
        <taxon>Oomycota</taxon>
        <taxon>Saprolegniomycetes</taxon>
        <taxon>Saprolegniales</taxon>
        <taxon>Verrucalvaceae</taxon>
        <taxon>Aphanomyces</taxon>
    </lineage>
</organism>
<evidence type="ECO:0000256" key="2">
    <source>
        <dbReference type="ARBA" id="ARBA00022771"/>
    </source>
</evidence>
<evidence type="ECO:0000256" key="1">
    <source>
        <dbReference type="ARBA" id="ARBA00022723"/>
    </source>
</evidence>
<evidence type="ECO:0000256" key="4">
    <source>
        <dbReference type="PROSITE-ProRule" id="PRU00091"/>
    </source>
</evidence>
<proteinExistence type="predicted"/>
<reference evidence="6 7" key="1">
    <citation type="submission" date="2019-07" db="EMBL/GenBank/DDBJ databases">
        <title>Genomics analysis of Aphanomyces spp. identifies a new class of oomycete effector associated with host adaptation.</title>
        <authorList>
            <person name="Gaulin E."/>
        </authorList>
    </citation>
    <scope>NUCLEOTIDE SEQUENCE [LARGE SCALE GENOMIC DNA]</scope>
    <source>
        <strain evidence="6 7">ATCC 201684</strain>
    </source>
</reference>
<name>A0A6G0XE54_9STRA</name>
<gene>
    <name evidence="6" type="ORF">Ae201684_005694</name>
</gene>
<dbReference type="InterPro" id="IPR011011">
    <property type="entry name" value="Znf_FYVE_PHD"/>
</dbReference>
<evidence type="ECO:0000256" key="3">
    <source>
        <dbReference type="ARBA" id="ARBA00022833"/>
    </source>
</evidence>
<evidence type="ECO:0000259" key="5">
    <source>
        <dbReference type="PROSITE" id="PS50178"/>
    </source>
</evidence>
<dbReference type="Proteomes" id="UP000481153">
    <property type="component" value="Unassembled WGS sequence"/>
</dbReference>
<dbReference type="InterPro" id="IPR013083">
    <property type="entry name" value="Znf_RING/FYVE/PHD"/>
</dbReference>
<feature type="domain" description="FYVE-type" evidence="5">
    <location>
        <begin position="27"/>
        <end position="82"/>
    </location>
</feature>
<dbReference type="Gene3D" id="3.30.40.10">
    <property type="entry name" value="Zinc/RING finger domain, C3HC4 (zinc finger)"/>
    <property type="match status" value="1"/>
</dbReference>
<keyword evidence="3" id="KW-0862">Zinc</keyword>
<accession>A0A6G0XE54</accession>
<dbReference type="AlphaFoldDB" id="A0A6G0XE54"/>